<reference evidence="2" key="2">
    <citation type="submission" date="2020-09" db="EMBL/GenBank/DDBJ databases">
        <authorList>
            <person name="Sun Q."/>
            <person name="Zhou Y."/>
        </authorList>
    </citation>
    <scope>NUCLEOTIDE SEQUENCE</scope>
    <source>
        <strain evidence="2">CGMCC 4.7278</strain>
    </source>
</reference>
<dbReference type="Proteomes" id="UP000612956">
    <property type="component" value="Unassembled WGS sequence"/>
</dbReference>
<keyword evidence="3" id="KW-1185">Reference proteome</keyword>
<comment type="caution">
    <text evidence="2">The sequence shown here is derived from an EMBL/GenBank/DDBJ whole genome shotgun (WGS) entry which is preliminary data.</text>
</comment>
<keyword evidence="1" id="KW-1133">Transmembrane helix</keyword>
<proteinExistence type="predicted"/>
<organism evidence="2 3">
    <name type="scientific">Nocardia camponoti</name>
    <dbReference type="NCBI Taxonomy" id="1616106"/>
    <lineage>
        <taxon>Bacteria</taxon>
        <taxon>Bacillati</taxon>
        <taxon>Actinomycetota</taxon>
        <taxon>Actinomycetes</taxon>
        <taxon>Mycobacteriales</taxon>
        <taxon>Nocardiaceae</taxon>
        <taxon>Nocardia</taxon>
    </lineage>
</organism>
<dbReference type="AlphaFoldDB" id="A0A917VDC3"/>
<protein>
    <submittedName>
        <fullName evidence="2">Uncharacterized protein</fullName>
    </submittedName>
</protein>
<gene>
    <name evidence="2" type="ORF">GCM10011591_39680</name>
</gene>
<evidence type="ECO:0000256" key="1">
    <source>
        <dbReference type="SAM" id="Phobius"/>
    </source>
</evidence>
<sequence length="67" mass="7021">MSILLIYPAVAILITVVVLAVKYRRPNPGPPQARRRTGRVARGVAGGLAGAAAGMTLASLLGRTKRR</sequence>
<keyword evidence="1" id="KW-0812">Transmembrane</keyword>
<feature type="transmembrane region" description="Helical" evidence="1">
    <location>
        <begin position="44"/>
        <end position="62"/>
    </location>
</feature>
<dbReference type="EMBL" id="BMMW01000004">
    <property type="protein sequence ID" value="GGK63489.1"/>
    <property type="molecule type" value="Genomic_DNA"/>
</dbReference>
<reference evidence="2" key="1">
    <citation type="journal article" date="2014" name="Int. J. Syst. Evol. Microbiol.">
        <title>Complete genome sequence of Corynebacterium casei LMG S-19264T (=DSM 44701T), isolated from a smear-ripened cheese.</title>
        <authorList>
            <consortium name="US DOE Joint Genome Institute (JGI-PGF)"/>
            <person name="Walter F."/>
            <person name="Albersmeier A."/>
            <person name="Kalinowski J."/>
            <person name="Ruckert C."/>
        </authorList>
    </citation>
    <scope>NUCLEOTIDE SEQUENCE</scope>
    <source>
        <strain evidence="2">CGMCC 4.7278</strain>
    </source>
</reference>
<name>A0A917VDC3_9NOCA</name>
<keyword evidence="1" id="KW-0472">Membrane</keyword>
<evidence type="ECO:0000313" key="2">
    <source>
        <dbReference type="EMBL" id="GGK63489.1"/>
    </source>
</evidence>
<evidence type="ECO:0000313" key="3">
    <source>
        <dbReference type="Proteomes" id="UP000612956"/>
    </source>
</evidence>
<accession>A0A917VDC3</accession>